<dbReference type="PANTHER" id="PTHR43135:SF3">
    <property type="entry name" value="ALPHA-D-RIBOSE 1-METHYLPHOSPHONATE 5-TRIPHOSPHATE DIPHOSPHATASE"/>
    <property type="match status" value="1"/>
</dbReference>
<evidence type="ECO:0000259" key="1">
    <source>
        <dbReference type="Pfam" id="PF01979"/>
    </source>
</evidence>
<protein>
    <recommendedName>
        <fullName evidence="1">Amidohydrolase-related domain-containing protein</fullName>
    </recommendedName>
</protein>
<feature type="domain" description="Amidohydrolase-related" evidence="1">
    <location>
        <begin position="42"/>
        <end position="145"/>
    </location>
</feature>
<dbReference type="SUPFAM" id="SSF51338">
    <property type="entry name" value="Composite domain of metallo-dependent hydrolases"/>
    <property type="match status" value="1"/>
</dbReference>
<comment type="caution">
    <text evidence="2">The sequence shown here is derived from an EMBL/GenBank/DDBJ whole genome shotgun (WGS) entry which is preliminary data.</text>
</comment>
<dbReference type="InterPro" id="IPR006680">
    <property type="entry name" value="Amidohydro-rel"/>
</dbReference>
<dbReference type="Gene3D" id="2.30.40.10">
    <property type="entry name" value="Urease, subunit C, domain 1"/>
    <property type="match status" value="1"/>
</dbReference>
<gene>
    <name evidence="2" type="ORF">S01H1_65824</name>
</gene>
<dbReference type="Pfam" id="PF01979">
    <property type="entry name" value="Amidohydro_1"/>
    <property type="match status" value="1"/>
</dbReference>
<dbReference type="PANTHER" id="PTHR43135">
    <property type="entry name" value="ALPHA-D-RIBOSE 1-METHYLPHOSPHONATE 5-TRIPHOSPHATE DIPHOSPHATASE"/>
    <property type="match status" value="1"/>
</dbReference>
<dbReference type="AlphaFoldDB" id="X0XTP4"/>
<dbReference type="InterPro" id="IPR051781">
    <property type="entry name" value="Metallo-dep_Hydrolase"/>
</dbReference>
<organism evidence="2">
    <name type="scientific">marine sediment metagenome</name>
    <dbReference type="NCBI Taxonomy" id="412755"/>
    <lineage>
        <taxon>unclassified sequences</taxon>
        <taxon>metagenomes</taxon>
        <taxon>ecological metagenomes</taxon>
    </lineage>
</organism>
<dbReference type="GO" id="GO:0016810">
    <property type="term" value="F:hydrolase activity, acting on carbon-nitrogen (but not peptide) bonds"/>
    <property type="evidence" value="ECO:0007669"/>
    <property type="project" value="InterPro"/>
</dbReference>
<dbReference type="SUPFAM" id="SSF51556">
    <property type="entry name" value="Metallo-dependent hydrolases"/>
    <property type="match status" value="1"/>
</dbReference>
<feature type="non-terminal residue" evidence="2">
    <location>
        <position position="1"/>
    </location>
</feature>
<name>X0XTP4_9ZZZZ</name>
<dbReference type="InterPro" id="IPR011059">
    <property type="entry name" value="Metal-dep_hydrolase_composite"/>
</dbReference>
<dbReference type="Gene3D" id="3.20.20.140">
    <property type="entry name" value="Metal-dependent hydrolases"/>
    <property type="match status" value="1"/>
</dbReference>
<dbReference type="EMBL" id="BARS01043482">
    <property type="protein sequence ID" value="GAG39988.1"/>
    <property type="molecule type" value="Genomic_DNA"/>
</dbReference>
<evidence type="ECO:0000313" key="2">
    <source>
        <dbReference type="EMBL" id="GAG39988.1"/>
    </source>
</evidence>
<proteinExistence type="predicted"/>
<reference evidence="2" key="1">
    <citation type="journal article" date="2014" name="Front. Microbiol.">
        <title>High frequency of phylogenetically diverse reductive dehalogenase-homologous genes in deep subseafloor sedimentary metagenomes.</title>
        <authorList>
            <person name="Kawai M."/>
            <person name="Futagami T."/>
            <person name="Toyoda A."/>
            <person name="Takaki Y."/>
            <person name="Nishi S."/>
            <person name="Hori S."/>
            <person name="Arai W."/>
            <person name="Tsubouchi T."/>
            <person name="Morono Y."/>
            <person name="Uchiyama I."/>
            <person name="Ito T."/>
            <person name="Fujiyama A."/>
            <person name="Inagaki F."/>
            <person name="Takami H."/>
        </authorList>
    </citation>
    <scope>NUCLEOTIDE SEQUENCE</scope>
    <source>
        <strain evidence="2">Expedition CK06-06</strain>
    </source>
</reference>
<dbReference type="InterPro" id="IPR032466">
    <property type="entry name" value="Metal_Hydrolase"/>
</dbReference>
<sequence>DLDEELCKKMAEKNIFITPTMTDHFTEPEPEKEIPKYLVNGWKRAMKNGVKILLGSDVCGDAITPYGKQNIAEIKLLVDILEMTPLQAITSATKFGAEACGIASKVGTIEKGKLADLLVVSKDPTSNIDILLNRENVKYIIKEGILVVDGVNP</sequence>
<accession>X0XTP4</accession>